<feature type="compositionally biased region" description="Polar residues" evidence="2">
    <location>
        <begin position="821"/>
        <end position="830"/>
    </location>
</feature>
<feature type="compositionally biased region" description="Basic and acidic residues" evidence="2">
    <location>
        <begin position="831"/>
        <end position="841"/>
    </location>
</feature>
<dbReference type="PANTHER" id="PTHR11216:SF161">
    <property type="entry name" value="CALCIUM-BINDING EF HAND FAMILY PROTEIN"/>
    <property type="match status" value="1"/>
</dbReference>
<evidence type="ECO:0000256" key="1">
    <source>
        <dbReference type="SAM" id="Coils"/>
    </source>
</evidence>
<feature type="region of interest" description="Disordered" evidence="2">
    <location>
        <begin position="1069"/>
        <end position="1175"/>
    </location>
</feature>
<feature type="region of interest" description="Disordered" evidence="2">
    <location>
        <begin position="153"/>
        <end position="278"/>
    </location>
</feature>
<dbReference type="AlphaFoldDB" id="A0AAV1SNI7"/>
<feature type="domain" description="EF-hand" evidence="4">
    <location>
        <begin position="7"/>
        <end position="42"/>
    </location>
</feature>
<evidence type="ECO:0000313" key="5">
    <source>
        <dbReference type="EMBL" id="CAK7355567.1"/>
    </source>
</evidence>
<dbReference type="GO" id="GO:0005737">
    <property type="term" value="C:cytoplasm"/>
    <property type="evidence" value="ECO:0007669"/>
    <property type="project" value="TreeGrafter"/>
</dbReference>
<proteinExistence type="predicted"/>
<feature type="region of interest" description="Disordered" evidence="2">
    <location>
        <begin position="517"/>
        <end position="547"/>
    </location>
</feature>
<feature type="domain" description="EF-hand" evidence="4">
    <location>
        <begin position="432"/>
        <end position="467"/>
    </location>
</feature>
<dbReference type="Pfam" id="PF12763">
    <property type="entry name" value="EH"/>
    <property type="match status" value="2"/>
</dbReference>
<dbReference type="PANTHER" id="PTHR11216">
    <property type="entry name" value="EH DOMAIN"/>
    <property type="match status" value="1"/>
</dbReference>
<evidence type="ECO:0000259" key="4">
    <source>
        <dbReference type="PROSITE" id="PS50222"/>
    </source>
</evidence>
<feature type="compositionally biased region" description="Pro residues" evidence="2">
    <location>
        <begin position="518"/>
        <end position="533"/>
    </location>
</feature>
<dbReference type="Proteomes" id="UP001314170">
    <property type="component" value="Unassembled WGS sequence"/>
</dbReference>
<dbReference type="Gene3D" id="1.10.238.10">
    <property type="entry name" value="EF-hand"/>
    <property type="match status" value="2"/>
</dbReference>
<sequence>MANSNSNSADLFDSYFRRADLDGDGQISGAEAVGFFQGSGLPKQVLAQVWMHADQRKAGYLGRQEFYNALKLVTVAQSKRELTPEIVKAALYGPASAKIPAPQINLAATPAPKAAAPAPQLAGTTSAPSPNIGIRPPQVPLNAVTNQQYFPSQQGQFMRQPPQPQTQVMAPSSASHPQQVLASQGIPRGGTMAAPRPPNSNISTDWLGGSAGGLTSQAPSRGISPPATQDGFGLSAPGFAPSVQPRPQVTANQMTAPTPKPQEAAITSNQPATKDSKSVVVSGNGFASGSLFGDVFSATPAQPKQSSSSAAPSTSSIPVSQAIVPSSVGSQPSVKPSSLDSLQSTFSQQDVGGQLTRRPNQQVPPQNVTSAPSTGFPVGTSNAAPSQSQPPWPRITQSDIQKYTKVFVQVDTDRDGKLTGEQARNLFLSWRLPREVLKKVWDLSDQDNDSMLSLREFCTALYLMERYREGRPLPATLPTTITSDETLLSATSHPAASYGAGNWGPASGLRQQVVTGARPPPAAAARPPRPPTAPHADEKQPTQQKSKVPVLEKHLVNQLSQEEQDALNAKFQEASQAAKKVEELEKEILDSRQKIEFYRVKMQELILYKSRCDNRLNEVTARVSSDKHEVETLGKKYEEKYKQSGDVASKLTIEEATFRDIQEKKMDLYRSIVKMDEGGAADGVVKERAENMQLSLEELVKTVNERCKQYGLRSKPTSLVELPFGWQPGIQEGAADWDAGWDKFEDEGFTFVKELTLDVQNVVAPPKQKTSVRQETTSSEKDLGASPSNGEAKSEEVSSPSKSNSKKDLSDHQHENGIPAGSSTTESQSNEFRDSPFKEGGADNSPNAKEIQSDVGGTESVHSGDKIVEPSWGTFDDTHYDTESVWGFDSVSGKDMDFGIGEFGLNPIKTGSSHGDNMFPGKSPFMFDSVPSTPAHNQGNNSYAFADSVPSTPAYNEGKSSYAFADSVPSTPAYNQGKSSNAFADSVPSTPAYNPGRSSYAFADSVPGTPAYNMGKSPFSFADSVPSTPAYNFGNSPRRFSEGSEDHSFDNFSRFDSFSMQDGGLFQSPRHSLSRFDSMRSTKDSDQSYGFPSRFDSFREGGDSDQSHGFSRFDSFRESDQNHGFSRFDSFKESDPSHGFSRFDSFKESDPNHGFSSSFSSFGESRDTDHSHGFSKMDSFNAHDSGFFQSSDNSLARFDSGRGSKDTDNNHGFPSFDDTDPFGSSGPFRTSLESETPRGSSDNWRAF</sequence>
<dbReference type="GO" id="GO:0006897">
    <property type="term" value="P:endocytosis"/>
    <property type="evidence" value="ECO:0007669"/>
    <property type="project" value="TreeGrafter"/>
</dbReference>
<feature type="domain" description="EH" evidence="3">
    <location>
        <begin position="8"/>
        <end position="98"/>
    </location>
</feature>
<organism evidence="5 6">
    <name type="scientific">Dovyalis caffra</name>
    <dbReference type="NCBI Taxonomy" id="77055"/>
    <lineage>
        <taxon>Eukaryota</taxon>
        <taxon>Viridiplantae</taxon>
        <taxon>Streptophyta</taxon>
        <taxon>Embryophyta</taxon>
        <taxon>Tracheophyta</taxon>
        <taxon>Spermatophyta</taxon>
        <taxon>Magnoliopsida</taxon>
        <taxon>eudicotyledons</taxon>
        <taxon>Gunneridae</taxon>
        <taxon>Pentapetalae</taxon>
        <taxon>rosids</taxon>
        <taxon>fabids</taxon>
        <taxon>Malpighiales</taxon>
        <taxon>Salicaceae</taxon>
        <taxon>Flacourtieae</taxon>
        <taxon>Dovyalis</taxon>
    </lineage>
</organism>
<dbReference type="GO" id="GO:0005509">
    <property type="term" value="F:calcium ion binding"/>
    <property type="evidence" value="ECO:0007669"/>
    <property type="project" value="InterPro"/>
</dbReference>
<feature type="domain" description="EH" evidence="3">
    <location>
        <begin position="399"/>
        <end position="481"/>
    </location>
</feature>
<keyword evidence="1" id="KW-0175">Coiled coil</keyword>
<feature type="compositionally biased region" description="Polar residues" evidence="2">
    <location>
        <begin position="348"/>
        <end position="387"/>
    </location>
</feature>
<evidence type="ECO:0000256" key="2">
    <source>
        <dbReference type="SAM" id="MobiDB-lite"/>
    </source>
</evidence>
<dbReference type="PROSITE" id="PS50222">
    <property type="entry name" value="EF_HAND_2"/>
    <property type="match status" value="2"/>
</dbReference>
<feature type="compositionally biased region" description="Polar residues" evidence="2">
    <location>
        <begin position="245"/>
        <end position="256"/>
    </location>
</feature>
<feature type="region of interest" description="Disordered" evidence="2">
    <location>
        <begin position="766"/>
        <end position="870"/>
    </location>
</feature>
<dbReference type="CDD" id="cd00052">
    <property type="entry name" value="EH"/>
    <property type="match status" value="2"/>
</dbReference>
<feature type="compositionally biased region" description="Basic and acidic residues" evidence="2">
    <location>
        <begin position="1096"/>
        <end position="1106"/>
    </location>
</feature>
<feature type="compositionally biased region" description="Polar residues" evidence="2">
    <location>
        <begin position="265"/>
        <end position="278"/>
    </location>
</feature>
<evidence type="ECO:0000259" key="3">
    <source>
        <dbReference type="PROSITE" id="PS50031"/>
    </source>
</evidence>
<reference evidence="5 6" key="1">
    <citation type="submission" date="2024-01" db="EMBL/GenBank/DDBJ databases">
        <authorList>
            <person name="Waweru B."/>
        </authorList>
    </citation>
    <scope>NUCLEOTIDE SEQUENCE [LARGE SCALE GENOMIC DNA]</scope>
</reference>
<name>A0AAV1SNI7_9ROSI</name>
<dbReference type="SMART" id="SM00027">
    <property type="entry name" value="EH"/>
    <property type="match status" value="2"/>
</dbReference>
<feature type="compositionally biased region" description="Basic and acidic residues" evidence="2">
    <location>
        <begin position="1199"/>
        <end position="1209"/>
    </location>
</feature>
<dbReference type="InterPro" id="IPR011992">
    <property type="entry name" value="EF-hand-dom_pair"/>
</dbReference>
<keyword evidence="6" id="KW-1185">Reference proteome</keyword>
<gene>
    <name evidence="5" type="ORF">DCAF_LOCUS25827</name>
</gene>
<feature type="compositionally biased region" description="Basic and acidic residues" evidence="2">
    <location>
        <begin position="805"/>
        <end position="815"/>
    </location>
</feature>
<dbReference type="GO" id="GO:0005634">
    <property type="term" value="C:nucleus"/>
    <property type="evidence" value="ECO:0007669"/>
    <property type="project" value="TreeGrafter"/>
</dbReference>
<dbReference type="GO" id="GO:0005886">
    <property type="term" value="C:plasma membrane"/>
    <property type="evidence" value="ECO:0007669"/>
    <property type="project" value="TreeGrafter"/>
</dbReference>
<dbReference type="EMBL" id="CAWUPB010001195">
    <property type="protein sequence ID" value="CAK7355567.1"/>
    <property type="molecule type" value="Genomic_DNA"/>
</dbReference>
<feature type="region of interest" description="Disordered" evidence="2">
    <location>
        <begin position="1198"/>
        <end position="1247"/>
    </location>
</feature>
<dbReference type="SUPFAM" id="SSF47473">
    <property type="entry name" value="EF-hand"/>
    <property type="match status" value="2"/>
</dbReference>
<feature type="compositionally biased region" description="Polar residues" evidence="2">
    <location>
        <begin position="768"/>
        <end position="777"/>
    </location>
</feature>
<feature type="coiled-coil region" evidence="1">
    <location>
        <begin position="564"/>
        <end position="601"/>
    </location>
</feature>
<protein>
    <submittedName>
        <fullName evidence="5">Uncharacterized protein</fullName>
    </submittedName>
</protein>
<dbReference type="InterPro" id="IPR000261">
    <property type="entry name" value="EH_dom"/>
</dbReference>
<feature type="compositionally biased region" description="Polar residues" evidence="2">
    <location>
        <begin position="165"/>
        <end position="182"/>
    </location>
</feature>
<dbReference type="GO" id="GO:0016197">
    <property type="term" value="P:endosomal transport"/>
    <property type="evidence" value="ECO:0007669"/>
    <property type="project" value="TreeGrafter"/>
</dbReference>
<feature type="compositionally biased region" description="Polar residues" evidence="2">
    <location>
        <begin position="1227"/>
        <end position="1247"/>
    </location>
</feature>
<feature type="compositionally biased region" description="Basic and acidic residues" evidence="2">
    <location>
        <begin position="1077"/>
        <end position="1086"/>
    </location>
</feature>
<evidence type="ECO:0000313" key="6">
    <source>
        <dbReference type="Proteomes" id="UP001314170"/>
    </source>
</evidence>
<accession>A0AAV1SNI7</accession>
<dbReference type="InterPro" id="IPR002048">
    <property type="entry name" value="EF_hand_dom"/>
</dbReference>
<feature type="region of interest" description="Disordered" evidence="2">
    <location>
        <begin position="348"/>
        <end position="395"/>
    </location>
</feature>
<dbReference type="SMART" id="SM00054">
    <property type="entry name" value="EFh"/>
    <property type="match status" value="4"/>
</dbReference>
<comment type="caution">
    <text evidence="5">The sequence shown here is derived from an EMBL/GenBank/DDBJ whole genome shotgun (WGS) entry which is preliminary data.</text>
</comment>
<dbReference type="PROSITE" id="PS50031">
    <property type="entry name" value="EH"/>
    <property type="match status" value="2"/>
</dbReference>